<name>A0A1M6FIL8_9BACE</name>
<accession>A0A1M6FIL8</accession>
<dbReference type="AlphaFoldDB" id="A0A1M6FIL8"/>
<gene>
    <name evidence="1" type="ORF">SAMN05444350_11253</name>
</gene>
<dbReference type="GeneID" id="92712276"/>
<sequence>MKMVLRVSLREAGRASEAINDNWHLKKGFNQVETNVWEADSEFWGDLEDEDNVDELKFLVENQFGFLGISEDEYEFNEEEE</sequence>
<keyword evidence="2" id="KW-1185">Reference proteome</keyword>
<evidence type="ECO:0000313" key="2">
    <source>
        <dbReference type="Proteomes" id="UP000184192"/>
    </source>
</evidence>
<reference evidence="2" key="1">
    <citation type="submission" date="2016-11" db="EMBL/GenBank/DDBJ databases">
        <authorList>
            <person name="Varghese N."/>
            <person name="Submissions S."/>
        </authorList>
    </citation>
    <scope>NUCLEOTIDE SEQUENCE [LARGE SCALE GENOMIC DNA]</scope>
    <source>
        <strain evidence="2">DSM 26884</strain>
    </source>
</reference>
<dbReference type="EMBL" id="FQZN01000012">
    <property type="protein sequence ID" value="SHI97540.1"/>
    <property type="molecule type" value="Genomic_DNA"/>
</dbReference>
<organism evidence="1 2">
    <name type="scientific">Bacteroides stercorirosoris</name>
    <dbReference type="NCBI Taxonomy" id="871324"/>
    <lineage>
        <taxon>Bacteria</taxon>
        <taxon>Pseudomonadati</taxon>
        <taxon>Bacteroidota</taxon>
        <taxon>Bacteroidia</taxon>
        <taxon>Bacteroidales</taxon>
        <taxon>Bacteroidaceae</taxon>
        <taxon>Bacteroides</taxon>
    </lineage>
</organism>
<evidence type="ECO:0000313" key="1">
    <source>
        <dbReference type="EMBL" id="SHI97540.1"/>
    </source>
</evidence>
<dbReference type="RefSeq" id="WP_025831339.1">
    <property type="nucleotide sequence ID" value="NZ_FQZN01000012.1"/>
</dbReference>
<dbReference type="Proteomes" id="UP000184192">
    <property type="component" value="Unassembled WGS sequence"/>
</dbReference>
<proteinExistence type="predicted"/>
<protein>
    <submittedName>
        <fullName evidence="1">Uncharacterized protein</fullName>
    </submittedName>
</protein>